<evidence type="ECO:0008006" key="3">
    <source>
        <dbReference type="Google" id="ProtNLM"/>
    </source>
</evidence>
<dbReference type="InterPro" id="IPR027417">
    <property type="entry name" value="P-loop_NTPase"/>
</dbReference>
<dbReference type="PANTHER" id="PTHR46743:SF2">
    <property type="entry name" value="TEICHOIC ACIDS EXPORT ATP-BINDING PROTEIN TAGH"/>
    <property type="match status" value="1"/>
</dbReference>
<dbReference type="AlphaFoldDB" id="A0A5N5RFZ6"/>
<organism evidence="1 2">
    <name type="scientific">Bifidobacterium jacchi</name>
    <dbReference type="NCBI Taxonomy" id="2490545"/>
    <lineage>
        <taxon>Bacteria</taxon>
        <taxon>Bacillati</taxon>
        <taxon>Actinomycetota</taxon>
        <taxon>Actinomycetes</taxon>
        <taxon>Bifidobacteriales</taxon>
        <taxon>Bifidobacteriaceae</taxon>
        <taxon>Bifidobacterium</taxon>
    </lineage>
</organism>
<keyword evidence="2" id="KW-1185">Reference proteome</keyword>
<dbReference type="EMBL" id="RQSP01000030">
    <property type="protein sequence ID" value="KAB5606153.1"/>
    <property type="molecule type" value="Genomic_DNA"/>
</dbReference>
<gene>
    <name evidence="1" type="ORF">EHS19_07980</name>
</gene>
<evidence type="ECO:0000313" key="1">
    <source>
        <dbReference type="EMBL" id="KAB5606153.1"/>
    </source>
</evidence>
<dbReference type="Gene3D" id="3.40.50.300">
    <property type="entry name" value="P-loop containing nucleotide triphosphate hydrolases"/>
    <property type="match status" value="1"/>
</dbReference>
<dbReference type="InterPro" id="IPR050683">
    <property type="entry name" value="Bact_Polysacc_Export_ATP-bd"/>
</dbReference>
<name>A0A5N5RFZ6_9BIFI</name>
<dbReference type="Proteomes" id="UP000326336">
    <property type="component" value="Unassembled WGS sequence"/>
</dbReference>
<dbReference type="PANTHER" id="PTHR46743">
    <property type="entry name" value="TEICHOIC ACIDS EXPORT ATP-BINDING PROTEIN TAGH"/>
    <property type="match status" value="1"/>
</dbReference>
<comment type="caution">
    <text evidence="1">The sequence shown here is derived from an EMBL/GenBank/DDBJ whole genome shotgun (WGS) entry which is preliminary data.</text>
</comment>
<dbReference type="OrthoDB" id="9778870at2"/>
<sequence>MRSSVPPNVTRVGDATVIRDEDASNPVAVRFDHVTKRYKLFRNDKLRLLATFSKRVPYSVVNANDDLSFTVPRGEALAVGDRKFARKCRERVSGIIANENVTVLFVTHSTSMAKEFCHRGIVIRKGRAVFGGDIKEAIDFYESS</sequence>
<protein>
    <recommendedName>
        <fullName evidence="3">ABC transporter ATP-binding protein</fullName>
    </recommendedName>
</protein>
<dbReference type="SUPFAM" id="SSF52540">
    <property type="entry name" value="P-loop containing nucleoside triphosphate hydrolases"/>
    <property type="match status" value="1"/>
</dbReference>
<evidence type="ECO:0000313" key="2">
    <source>
        <dbReference type="Proteomes" id="UP000326336"/>
    </source>
</evidence>
<proteinExistence type="predicted"/>
<accession>A0A5N5RFZ6</accession>
<reference evidence="1 2" key="1">
    <citation type="journal article" date="2019" name="Int. J. Syst. Evol. Microbiol.">
        <title>Bifidobacterium jacchi sp. nov., isolated from the faeces of a baby common marmoset (Callithrix jacchus).</title>
        <authorList>
            <person name="Modesto M."/>
            <person name="Watanabe K."/>
            <person name="Arita M."/>
            <person name="Satti M."/>
            <person name="Oki K."/>
            <person name="Sciavilla P."/>
            <person name="Patavino C."/>
            <person name="Camma C."/>
            <person name="Michelini S."/>
            <person name="Sgorbati B."/>
            <person name="Mattarelli P."/>
        </authorList>
    </citation>
    <scope>NUCLEOTIDE SEQUENCE [LARGE SCALE GENOMIC DNA]</scope>
    <source>
        <strain evidence="1 2">MRM 9.3</strain>
    </source>
</reference>
<dbReference type="RefSeq" id="WP_151917233.1">
    <property type="nucleotide sequence ID" value="NZ_RQSP01000030.1"/>
</dbReference>